<protein>
    <recommendedName>
        <fullName evidence="9">Ribose-phosphate pyrophosphokinase</fullName>
        <shortName evidence="9">RPPK</shortName>
        <ecNumber evidence="9">2.7.6.1</ecNumber>
    </recommendedName>
    <alternativeName>
        <fullName evidence="9">5-phospho-D-ribosyl alpha-1-diphosphate synthase</fullName>
    </alternativeName>
    <alternativeName>
        <fullName evidence="9">Phosphoribosyl diphosphate synthase</fullName>
    </alternativeName>
    <alternativeName>
        <fullName evidence="9">Phosphoribosyl pyrophosphate synthase</fullName>
        <shortName evidence="9">P-Rib-PP synthase</shortName>
        <shortName evidence="9">PRPP synthase</shortName>
        <shortName evidence="9">PRPPase</shortName>
    </alternativeName>
</protein>
<dbReference type="GO" id="GO:0000287">
    <property type="term" value="F:magnesium ion binding"/>
    <property type="evidence" value="ECO:0007669"/>
    <property type="project" value="UniProtKB-UniRule"/>
</dbReference>
<evidence type="ECO:0000256" key="6">
    <source>
        <dbReference type="ARBA" id="ARBA00022840"/>
    </source>
</evidence>
<comment type="similarity">
    <text evidence="9">Belongs to the ribose-phosphate pyrophosphokinase family. Class I subfamily.</text>
</comment>
<dbReference type="InterPro" id="IPR005946">
    <property type="entry name" value="Rib-P_diPkinase"/>
</dbReference>
<keyword evidence="4 9" id="KW-0547">Nucleotide-binding</keyword>
<dbReference type="GO" id="GO:0009156">
    <property type="term" value="P:ribonucleoside monophosphate biosynthetic process"/>
    <property type="evidence" value="ECO:0007669"/>
    <property type="project" value="InterPro"/>
</dbReference>
<proteinExistence type="inferred from homology"/>
<dbReference type="NCBIfam" id="TIGR01251">
    <property type="entry name" value="ribP_PPkin"/>
    <property type="match status" value="1"/>
</dbReference>
<dbReference type="Gene3D" id="3.40.50.2020">
    <property type="match status" value="2"/>
</dbReference>
<feature type="binding site" evidence="9">
    <location>
        <position position="223"/>
    </location>
    <ligand>
        <name>D-ribose 5-phosphate</name>
        <dbReference type="ChEBI" id="CHEBI:78346"/>
    </ligand>
</feature>
<dbReference type="PROSITE" id="PS00114">
    <property type="entry name" value="PRPP_SYNTHASE"/>
    <property type="match status" value="1"/>
</dbReference>
<evidence type="ECO:0000256" key="3">
    <source>
        <dbReference type="ARBA" id="ARBA00022727"/>
    </source>
</evidence>
<dbReference type="HAMAP" id="MF_00583_B">
    <property type="entry name" value="RibP_PPkinase_B"/>
    <property type="match status" value="1"/>
</dbReference>
<dbReference type="FunFam" id="3.40.50.2020:FF:000014">
    <property type="entry name" value="Ribose-phosphate pyrophosphokinase 1"/>
    <property type="match status" value="1"/>
</dbReference>
<evidence type="ECO:0000259" key="10">
    <source>
        <dbReference type="Pfam" id="PF13793"/>
    </source>
</evidence>
<comment type="cofactor">
    <cofactor evidence="9">
        <name>Mg(2+)</name>
        <dbReference type="ChEBI" id="CHEBI:18420"/>
    </cofactor>
    <text evidence="9">Binds 2 Mg(2+) ions per subunit.</text>
</comment>
<dbReference type="FunFam" id="3.40.50.2020:FF:000002">
    <property type="entry name" value="Ribose-phosphate pyrophosphokinase"/>
    <property type="match status" value="1"/>
</dbReference>
<evidence type="ECO:0000256" key="1">
    <source>
        <dbReference type="ARBA" id="ARBA00022679"/>
    </source>
</evidence>
<evidence type="ECO:0000256" key="9">
    <source>
        <dbReference type="HAMAP-Rule" id="MF_00583"/>
    </source>
</evidence>
<dbReference type="Pfam" id="PF14572">
    <property type="entry name" value="Pribosyl_synth"/>
    <property type="match status" value="1"/>
</dbReference>
<feature type="binding site" evidence="9">
    <location>
        <begin position="41"/>
        <end position="43"/>
    </location>
    <ligand>
        <name>ATP</name>
        <dbReference type="ChEBI" id="CHEBI:30616"/>
    </ligand>
</feature>
<dbReference type="InterPro" id="IPR000842">
    <property type="entry name" value="PRib_PP_synth_CS"/>
</dbReference>
<dbReference type="GO" id="GO:0005737">
    <property type="term" value="C:cytoplasm"/>
    <property type="evidence" value="ECO:0007669"/>
    <property type="project" value="UniProtKB-SubCell"/>
</dbReference>
<feature type="binding site" evidence="9">
    <location>
        <position position="198"/>
    </location>
    <ligand>
        <name>D-ribose 5-phosphate</name>
        <dbReference type="ChEBI" id="CHEBI:78346"/>
    </ligand>
</feature>
<comment type="pathway">
    <text evidence="9">Metabolic intermediate biosynthesis; 5-phospho-alpha-D-ribose 1-diphosphate biosynthesis; 5-phospho-alpha-D-ribose 1-diphosphate from D-ribose 5-phosphate (route I): step 1/1.</text>
</comment>
<dbReference type="InterPro" id="IPR037515">
    <property type="entry name" value="Rib-P_diPkinase_bac"/>
</dbReference>
<dbReference type="CDD" id="cd06223">
    <property type="entry name" value="PRTases_typeI"/>
    <property type="match status" value="1"/>
</dbReference>
<organism evidence="11">
    <name type="scientific">uncultured Thermomicrobiales bacterium</name>
    <dbReference type="NCBI Taxonomy" id="1645740"/>
    <lineage>
        <taxon>Bacteria</taxon>
        <taxon>Pseudomonadati</taxon>
        <taxon>Thermomicrobiota</taxon>
        <taxon>Thermomicrobia</taxon>
        <taxon>Thermomicrobiales</taxon>
        <taxon>environmental samples</taxon>
    </lineage>
</organism>
<dbReference type="SUPFAM" id="SSF53271">
    <property type="entry name" value="PRTase-like"/>
    <property type="match status" value="1"/>
</dbReference>
<reference evidence="11" key="1">
    <citation type="submission" date="2020-02" db="EMBL/GenBank/DDBJ databases">
        <authorList>
            <person name="Meier V. D."/>
        </authorList>
    </citation>
    <scope>NUCLEOTIDE SEQUENCE</scope>
    <source>
        <strain evidence="11">AVDCRST_MAG49</strain>
    </source>
</reference>
<evidence type="ECO:0000256" key="7">
    <source>
        <dbReference type="ARBA" id="ARBA00022842"/>
    </source>
</evidence>
<evidence type="ECO:0000256" key="2">
    <source>
        <dbReference type="ARBA" id="ARBA00022723"/>
    </source>
</evidence>
<dbReference type="UniPathway" id="UPA00087">
    <property type="reaction ID" value="UER00172"/>
</dbReference>
<keyword evidence="9" id="KW-0963">Cytoplasm</keyword>
<feature type="binding site" evidence="9">
    <location>
        <position position="173"/>
    </location>
    <ligand>
        <name>Mg(2+)</name>
        <dbReference type="ChEBI" id="CHEBI:18420"/>
    </ligand>
</feature>
<dbReference type="GO" id="GO:0004749">
    <property type="term" value="F:ribose phosphate diphosphokinase activity"/>
    <property type="evidence" value="ECO:0007669"/>
    <property type="project" value="UniProtKB-UniRule"/>
</dbReference>
<dbReference type="GO" id="GO:0005524">
    <property type="term" value="F:ATP binding"/>
    <property type="evidence" value="ECO:0007669"/>
    <property type="project" value="UniProtKB-KW"/>
</dbReference>
<keyword evidence="2 9" id="KW-0479">Metal-binding</keyword>
<dbReference type="EMBL" id="CADCWG010000251">
    <property type="protein sequence ID" value="CAA9571011.1"/>
    <property type="molecule type" value="Genomic_DNA"/>
</dbReference>
<dbReference type="InterPro" id="IPR029099">
    <property type="entry name" value="Pribosyltran_N"/>
</dbReference>
<comment type="catalytic activity">
    <reaction evidence="8 9">
        <text>D-ribose 5-phosphate + ATP = 5-phospho-alpha-D-ribose 1-diphosphate + AMP + H(+)</text>
        <dbReference type="Rhea" id="RHEA:15609"/>
        <dbReference type="ChEBI" id="CHEBI:15378"/>
        <dbReference type="ChEBI" id="CHEBI:30616"/>
        <dbReference type="ChEBI" id="CHEBI:58017"/>
        <dbReference type="ChEBI" id="CHEBI:78346"/>
        <dbReference type="ChEBI" id="CHEBI:456215"/>
        <dbReference type="EC" id="2.7.6.1"/>
    </reaction>
</comment>
<evidence type="ECO:0000256" key="5">
    <source>
        <dbReference type="ARBA" id="ARBA00022777"/>
    </source>
</evidence>
<accession>A0A6J4V6V0</accession>
<feature type="active site" evidence="9">
    <location>
        <position position="196"/>
    </location>
</feature>
<comment type="function">
    <text evidence="9">Involved in the biosynthesis of the central metabolite phospho-alpha-D-ribosyl-1-pyrophosphate (PRPP) via the transfer of pyrophosphoryl group from ATP to 1-hydroxyl of ribose-5-phosphate (Rib-5-P).</text>
</comment>
<dbReference type="EC" id="2.7.6.1" evidence="9"/>
<dbReference type="Pfam" id="PF13793">
    <property type="entry name" value="Pribosyltran_N"/>
    <property type="match status" value="1"/>
</dbReference>
<dbReference type="InterPro" id="IPR029057">
    <property type="entry name" value="PRTase-like"/>
</dbReference>
<evidence type="ECO:0000256" key="8">
    <source>
        <dbReference type="ARBA" id="ARBA00049535"/>
    </source>
</evidence>
<keyword evidence="3 9" id="KW-0545">Nucleotide biosynthesis</keyword>
<gene>
    <name evidence="9" type="primary">prs</name>
    <name evidence="11" type="ORF">AVDCRST_MAG49-3614</name>
</gene>
<dbReference type="NCBIfam" id="NF002320">
    <property type="entry name" value="PRK01259.1"/>
    <property type="match status" value="1"/>
</dbReference>
<comment type="subcellular location">
    <subcellularLocation>
        <location evidence="9">Cytoplasm</location>
    </subcellularLocation>
</comment>
<keyword evidence="7 9" id="KW-0460">Magnesium</keyword>
<dbReference type="AlphaFoldDB" id="A0A6J4V6V0"/>
<comment type="subunit">
    <text evidence="9">Homohexamer.</text>
</comment>
<dbReference type="GO" id="GO:0006164">
    <property type="term" value="P:purine nucleotide biosynthetic process"/>
    <property type="evidence" value="ECO:0007669"/>
    <property type="project" value="TreeGrafter"/>
</dbReference>
<feature type="domain" description="Ribose-phosphate pyrophosphokinase N-terminal" evidence="10">
    <location>
        <begin position="8"/>
        <end position="124"/>
    </location>
</feature>
<keyword evidence="5 9" id="KW-0418">Kinase</keyword>
<feature type="binding site" evidence="9">
    <location>
        <begin position="227"/>
        <end position="231"/>
    </location>
    <ligand>
        <name>D-ribose 5-phosphate</name>
        <dbReference type="ChEBI" id="CHEBI:78346"/>
    </ligand>
</feature>
<sequence length="336" mass="36321">MSRHYDQMVILGGNANRALIEEICAYIGIPQGRAEVFKFSNDNTFVRIGESVRQNDVFVVQSFSEPVNDAVMELLIILDTLKRASAGRITAVIPYFAYGRTDKKDQPRVPITARLIANLIGVAGADRVLSLDLHAGQIQGFFDIPVDEMSALYLTAQYFAEKRLDRPVVVSPDLGSTKRARSFAEVLDAPLAIIEKRRIGNRDHSETVNLIGSVDGHPVVIVDDEIDTAGSITQAAEVCLRNGADATYAAATHGVLSGPAIARLQASPLREIVTTNSIDVPPHKRIDKLTVLSVAPLLGETIQRIHTGASVSAAYRAAESLQTRLLMTDLAGNPTG</sequence>
<dbReference type="PANTHER" id="PTHR10210">
    <property type="entry name" value="RIBOSE-PHOSPHATE DIPHOSPHOKINASE FAMILY MEMBER"/>
    <property type="match status" value="1"/>
</dbReference>
<dbReference type="InterPro" id="IPR000836">
    <property type="entry name" value="PRTase_dom"/>
</dbReference>
<feature type="binding site" evidence="9">
    <location>
        <position position="134"/>
    </location>
    <ligand>
        <name>Mg(2+)</name>
        <dbReference type="ChEBI" id="CHEBI:18420"/>
    </ligand>
</feature>
<evidence type="ECO:0000313" key="11">
    <source>
        <dbReference type="EMBL" id="CAA9571011.1"/>
    </source>
</evidence>
<dbReference type="PANTHER" id="PTHR10210:SF41">
    <property type="entry name" value="RIBOSE-PHOSPHATE PYROPHOSPHOKINASE 1, CHLOROPLASTIC"/>
    <property type="match status" value="1"/>
</dbReference>
<name>A0A6J4V6V0_9BACT</name>
<dbReference type="GO" id="GO:0016301">
    <property type="term" value="F:kinase activity"/>
    <property type="evidence" value="ECO:0007669"/>
    <property type="project" value="UniProtKB-KW"/>
</dbReference>
<dbReference type="GO" id="GO:0002189">
    <property type="term" value="C:ribose phosphate diphosphokinase complex"/>
    <property type="evidence" value="ECO:0007669"/>
    <property type="project" value="TreeGrafter"/>
</dbReference>
<keyword evidence="1 9" id="KW-0808">Transferase</keyword>
<dbReference type="GO" id="GO:0006015">
    <property type="term" value="P:5-phosphoribose 1-diphosphate biosynthetic process"/>
    <property type="evidence" value="ECO:0007669"/>
    <property type="project" value="UniProtKB-UniRule"/>
</dbReference>
<evidence type="ECO:0000256" key="4">
    <source>
        <dbReference type="ARBA" id="ARBA00022741"/>
    </source>
</evidence>
<keyword evidence="6 9" id="KW-0067">ATP-binding</keyword>
<comment type="caution">
    <text evidence="9">Lacks conserved residue(s) required for the propagation of feature annotation.</text>
</comment>
<dbReference type="SMART" id="SM01400">
    <property type="entry name" value="Pribosyltran_N"/>
    <property type="match status" value="1"/>
</dbReference>